<protein>
    <recommendedName>
        <fullName evidence="14">Bifunctional adenosylcobalamin biosynthesis protein</fullName>
        <ecNumber evidence="14">2.7.1.156</ecNumber>
        <ecNumber evidence="14">2.7.7.62</ecNumber>
    </recommendedName>
</protein>
<keyword evidence="9 14" id="KW-0808">Transferase</keyword>
<comment type="catalytic activity">
    <reaction evidence="2 14">
        <text>adenosylcob(III)inamide phosphate + GTP + H(+) = adenosylcob(III)inamide-GDP + diphosphate</text>
        <dbReference type="Rhea" id="RHEA:22712"/>
        <dbReference type="ChEBI" id="CHEBI:15378"/>
        <dbReference type="ChEBI" id="CHEBI:33019"/>
        <dbReference type="ChEBI" id="CHEBI:37565"/>
        <dbReference type="ChEBI" id="CHEBI:58502"/>
        <dbReference type="ChEBI" id="CHEBI:60487"/>
        <dbReference type="EC" id="2.7.7.62"/>
    </reaction>
</comment>
<evidence type="ECO:0000256" key="6">
    <source>
        <dbReference type="ARBA" id="ARBA00005159"/>
    </source>
</evidence>
<keyword evidence="16" id="KW-1185">Reference proteome</keyword>
<comment type="pathway">
    <text evidence="6 14">Cofactor biosynthesis; adenosylcobalamin biosynthesis; adenosylcobalamin from cob(II)yrinate a,c-diamide: step 5/7.</text>
</comment>
<evidence type="ECO:0000256" key="14">
    <source>
        <dbReference type="PIRNR" id="PIRNR006135"/>
    </source>
</evidence>
<dbReference type="EC" id="2.7.1.156" evidence="14"/>
<keyword evidence="11 14" id="KW-0418">Kinase</keyword>
<gene>
    <name evidence="15" type="primary">cobU</name>
    <name evidence="15" type="ORF">RHD99_04930</name>
</gene>
<dbReference type="PIRSF" id="PIRSF006135">
    <property type="entry name" value="CobU"/>
    <property type="match status" value="1"/>
</dbReference>
<evidence type="ECO:0000313" key="16">
    <source>
        <dbReference type="Proteomes" id="UP001246690"/>
    </source>
</evidence>
<keyword evidence="15" id="KW-0548">Nucleotidyltransferase</keyword>
<dbReference type="Proteomes" id="UP001246690">
    <property type="component" value="Chromosome"/>
</dbReference>
<dbReference type="GO" id="GO:0043752">
    <property type="term" value="F:adenosylcobinamide kinase activity"/>
    <property type="evidence" value="ECO:0007669"/>
    <property type="project" value="UniProtKB-EC"/>
</dbReference>
<dbReference type="Pfam" id="PF02283">
    <property type="entry name" value="CobU"/>
    <property type="match status" value="1"/>
</dbReference>
<evidence type="ECO:0000256" key="5">
    <source>
        <dbReference type="ARBA" id="ARBA00004692"/>
    </source>
</evidence>
<evidence type="ECO:0000256" key="7">
    <source>
        <dbReference type="ARBA" id="ARBA00007490"/>
    </source>
</evidence>
<dbReference type="EC" id="2.7.7.62" evidence="14"/>
<comment type="similarity">
    <text evidence="7 14">Belongs to the CobU/CobP family.</text>
</comment>
<evidence type="ECO:0000256" key="2">
    <source>
        <dbReference type="ARBA" id="ARBA00000711"/>
    </source>
</evidence>
<evidence type="ECO:0000256" key="9">
    <source>
        <dbReference type="ARBA" id="ARBA00022679"/>
    </source>
</evidence>
<evidence type="ECO:0000256" key="12">
    <source>
        <dbReference type="ARBA" id="ARBA00022840"/>
    </source>
</evidence>
<dbReference type="PANTHER" id="PTHR34848:SF1">
    <property type="entry name" value="BIFUNCTIONAL ADENOSYLCOBALAMIN BIOSYNTHESIS PROTEIN COBU"/>
    <property type="match status" value="1"/>
</dbReference>
<dbReference type="SUPFAM" id="SSF52540">
    <property type="entry name" value="P-loop containing nucleoside triphosphate hydrolases"/>
    <property type="match status" value="1"/>
</dbReference>
<dbReference type="InterPro" id="IPR003203">
    <property type="entry name" value="CobU/CobP"/>
</dbReference>
<reference evidence="15 16" key="1">
    <citation type="submission" date="2023-09" db="EMBL/GenBank/DDBJ databases">
        <title>Buttiauxella selenatireducens sp. nov., isolated from the rhizosphere of Cardamine hupingshanesis.</title>
        <authorList>
            <person name="Zhang S."/>
            <person name="Xu Z."/>
            <person name="Wang H."/>
            <person name="Guo Y."/>
        </authorList>
    </citation>
    <scope>NUCLEOTIDE SEQUENCE [LARGE SCALE GENOMIC DNA]</scope>
    <source>
        <strain evidence="15 16">R73</strain>
    </source>
</reference>
<evidence type="ECO:0000256" key="10">
    <source>
        <dbReference type="ARBA" id="ARBA00022741"/>
    </source>
</evidence>
<evidence type="ECO:0000256" key="13">
    <source>
        <dbReference type="ARBA" id="ARBA00023134"/>
    </source>
</evidence>
<dbReference type="NCBIfam" id="NF004469">
    <property type="entry name" value="PRK05800.1"/>
    <property type="match status" value="1"/>
</dbReference>
<dbReference type="CDD" id="cd00544">
    <property type="entry name" value="CobU"/>
    <property type="match status" value="1"/>
</dbReference>
<dbReference type="RefSeq" id="WP_309877699.1">
    <property type="nucleotide sequence ID" value="NZ_CP133838.1"/>
</dbReference>
<name>A0ABY9SCT8_9ENTR</name>
<keyword evidence="12 14" id="KW-0067">ATP-binding</keyword>
<keyword evidence="13 14" id="KW-0342">GTP-binding</keyword>
<dbReference type="GO" id="GO:0008820">
    <property type="term" value="F:cobinamide phosphate guanylyltransferase activity"/>
    <property type="evidence" value="ECO:0007669"/>
    <property type="project" value="UniProtKB-EC"/>
</dbReference>
<comment type="catalytic activity">
    <reaction evidence="1 14">
        <text>adenosylcob(III)inamide + ATP = adenosylcob(III)inamide phosphate + ADP + H(+)</text>
        <dbReference type="Rhea" id="RHEA:15769"/>
        <dbReference type="ChEBI" id="CHEBI:2480"/>
        <dbReference type="ChEBI" id="CHEBI:15378"/>
        <dbReference type="ChEBI" id="CHEBI:30616"/>
        <dbReference type="ChEBI" id="CHEBI:58502"/>
        <dbReference type="ChEBI" id="CHEBI:456216"/>
        <dbReference type="EC" id="2.7.1.156"/>
    </reaction>
</comment>
<proteinExistence type="inferred from homology"/>
<comment type="pathway">
    <text evidence="5 14">Cofactor biosynthesis; adenosylcobalamin biosynthesis; adenosylcobalamin from cob(II)yrinate a,c-diamide: step 6/7.</text>
</comment>
<sequence>MILVTGGARSGKSAHTERLAAQHCDHVLYIATSLVTDDEMALRVAKHQAQRPEHWRTWEGFRDVGDVIRHHLQPGEGVMLECVTTMLSNLLYEESGGADPETLDFPALEAFLYRQIDDLIAACQQSSAPIFIVTNELGMSITPSNRLARHFVDISGRVNQKLAQAAEEVWWVVSGIGVKIKCR</sequence>
<evidence type="ECO:0000256" key="11">
    <source>
        <dbReference type="ARBA" id="ARBA00022777"/>
    </source>
</evidence>
<evidence type="ECO:0000256" key="3">
    <source>
        <dbReference type="ARBA" id="ARBA00001522"/>
    </source>
</evidence>
<keyword evidence="10 14" id="KW-0547">Nucleotide-binding</keyword>
<evidence type="ECO:0000256" key="4">
    <source>
        <dbReference type="ARBA" id="ARBA00003889"/>
    </source>
</evidence>
<comment type="catalytic activity">
    <reaction evidence="3">
        <text>adenosylcob(III)inamide + GTP = adenosylcob(III)inamide phosphate + GDP + H(+)</text>
        <dbReference type="Rhea" id="RHEA:15765"/>
        <dbReference type="ChEBI" id="CHEBI:2480"/>
        <dbReference type="ChEBI" id="CHEBI:15378"/>
        <dbReference type="ChEBI" id="CHEBI:37565"/>
        <dbReference type="ChEBI" id="CHEBI:58189"/>
        <dbReference type="ChEBI" id="CHEBI:58502"/>
        <dbReference type="EC" id="2.7.1.156"/>
    </reaction>
</comment>
<evidence type="ECO:0000256" key="1">
    <source>
        <dbReference type="ARBA" id="ARBA00000312"/>
    </source>
</evidence>
<dbReference type="PANTHER" id="PTHR34848">
    <property type="match status" value="1"/>
</dbReference>
<dbReference type="Gene3D" id="3.40.50.300">
    <property type="entry name" value="P-loop containing nucleotide triphosphate hydrolases"/>
    <property type="match status" value="1"/>
</dbReference>
<dbReference type="InterPro" id="IPR027417">
    <property type="entry name" value="P-loop_NTPase"/>
</dbReference>
<keyword evidence="8 14" id="KW-0169">Cobalamin biosynthesis</keyword>
<evidence type="ECO:0000313" key="15">
    <source>
        <dbReference type="EMBL" id="WMY75316.1"/>
    </source>
</evidence>
<comment type="function">
    <text evidence="4 14">Catalyzes ATP-dependent phosphorylation of adenosylcobinamide and addition of GMP to adenosylcobinamide phosphate.</text>
</comment>
<organism evidence="15 16">
    <name type="scientific">Buttiauxella selenatireducens</name>
    <dbReference type="NCBI Taxonomy" id="3073902"/>
    <lineage>
        <taxon>Bacteria</taxon>
        <taxon>Pseudomonadati</taxon>
        <taxon>Pseudomonadota</taxon>
        <taxon>Gammaproteobacteria</taxon>
        <taxon>Enterobacterales</taxon>
        <taxon>Enterobacteriaceae</taxon>
        <taxon>Buttiauxella</taxon>
    </lineage>
</organism>
<accession>A0ABY9SCT8</accession>
<evidence type="ECO:0000256" key="8">
    <source>
        <dbReference type="ARBA" id="ARBA00022573"/>
    </source>
</evidence>
<dbReference type="EMBL" id="CP133838">
    <property type="protein sequence ID" value="WMY75316.1"/>
    <property type="molecule type" value="Genomic_DNA"/>
</dbReference>